<sequence>MICVFASWTTGLSQTCSVDSIQASFNGKQSPVHHWHCSSPTPSWKLLVTCHRHKLTACDERLHPPTAQSNERRALSTPPFWLPLQGDVRQITLRDVRQSQLSTPRMTPGRQSQSPHDEILALTHRPHREAIASNNQHEATERGRKCGNGCLLASLARGCRVTTKLIKRPGSVRGYSKKPQNNSAEKSIRTDRTQVSSSTLTISTIIPKRERHMSMSRESSAEVTHGRTRQLLRD</sequence>
<name>A0A2T3ACY0_9PEZI</name>
<accession>A0A2T3ACY0</accession>
<dbReference type="InParanoid" id="A0A2T3ACY0"/>
<evidence type="ECO:0000313" key="2">
    <source>
        <dbReference type="EMBL" id="PSR92120.1"/>
    </source>
</evidence>
<proteinExistence type="predicted"/>
<reference evidence="2 3" key="1">
    <citation type="journal article" date="2018" name="Mycol. Prog.">
        <title>Coniella lustricola, a new species from submerged detritus.</title>
        <authorList>
            <person name="Raudabaugh D.B."/>
            <person name="Iturriaga T."/>
            <person name="Carver A."/>
            <person name="Mondo S."/>
            <person name="Pangilinan J."/>
            <person name="Lipzen A."/>
            <person name="He G."/>
            <person name="Amirebrahimi M."/>
            <person name="Grigoriev I.V."/>
            <person name="Miller A.N."/>
        </authorList>
    </citation>
    <scope>NUCLEOTIDE SEQUENCE [LARGE SCALE GENOMIC DNA]</scope>
    <source>
        <strain evidence="2 3">B22-T-1</strain>
    </source>
</reference>
<dbReference type="EMBL" id="KZ678410">
    <property type="protein sequence ID" value="PSR92120.1"/>
    <property type="molecule type" value="Genomic_DNA"/>
</dbReference>
<feature type="region of interest" description="Disordered" evidence="1">
    <location>
        <begin position="170"/>
        <end position="198"/>
    </location>
</feature>
<keyword evidence="3" id="KW-1185">Reference proteome</keyword>
<dbReference type="AlphaFoldDB" id="A0A2T3ACY0"/>
<dbReference type="Proteomes" id="UP000241462">
    <property type="component" value="Unassembled WGS sequence"/>
</dbReference>
<evidence type="ECO:0000313" key="3">
    <source>
        <dbReference type="Proteomes" id="UP000241462"/>
    </source>
</evidence>
<organism evidence="2 3">
    <name type="scientific">Coniella lustricola</name>
    <dbReference type="NCBI Taxonomy" id="2025994"/>
    <lineage>
        <taxon>Eukaryota</taxon>
        <taxon>Fungi</taxon>
        <taxon>Dikarya</taxon>
        <taxon>Ascomycota</taxon>
        <taxon>Pezizomycotina</taxon>
        <taxon>Sordariomycetes</taxon>
        <taxon>Sordariomycetidae</taxon>
        <taxon>Diaporthales</taxon>
        <taxon>Schizoparmaceae</taxon>
        <taxon>Coniella</taxon>
    </lineage>
</organism>
<protein>
    <submittedName>
        <fullName evidence="2">Uncharacterized protein</fullName>
    </submittedName>
</protein>
<gene>
    <name evidence="2" type="ORF">BD289DRAFT_190243</name>
</gene>
<evidence type="ECO:0000256" key="1">
    <source>
        <dbReference type="SAM" id="MobiDB-lite"/>
    </source>
</evidence>
<feature type="region of interest" description="Disordered" evidence="1">
    <location>
        <begin position="210"/>
        <end position="234"/>
    </location>
</feature>